<dbReference type="GO" id="GO:0003700">
    <property type="term" value="F:DNA-binding transcription factor activity"/>
    <property type="evidence" value="ECO:0007669"/>
    <property type="project" value="InterPro"/>
</dbReference>
<evidence type="ECO:0000313" key="5">
    <source>
        <dbReference type="EMBL" id="APG06236.1"/>
    </source>
</evidence>
<dbReference type="AlphaFoldDB" id="A0A0G9H8A4"/>
<dbReference type="PATRIC" id="fig|1440763.5.peg.3298"/>
<dbReference type="Gene3D" id="1.10.10.10">
    <property type="entry name" value="Winged helix-like DNA-binding domain superfamily/Winged helix DNA-binding domain"/>
    <property type="match status" value="1"/>
</dbReference>
<protein>
    <submittedName>
        <fullName evidence="5">LysR family transcriptional regulator</fullName>
    </submittedName>
</protein>
<dbReference type="STRING" id="1440763.BJI69_21560"/>
<sequence>MATTDPTWDLFRSFLAVLREGSLSGAARRLGMTQPSLGRHIRELEASLGVPLFSRASHGLIPTDAALKLRPHAEAMASAAASALRAASGAKDELRGVVRITASEVNGVEVLPPILAAMRHRSPGLIFELSTTNRTENLLRRDADIAVRSSPPDQDALVARKVCVIPIGLFAHADYLAAAGRPKTLEDLTRHALIGYDEETPYIRATRPADMPYRREFFSLRTDNDLAGLAAIRAGFGIGACQVPLGRRAGLVRLFPKAVDIPLPIWVVMHEDQRSSLRIRAVFDHLVEGLAAYGGSRAGAKLLTSGA</sequence>
<gene>
    <name evidence="5" type="ORF">BJI69_21560</name>
</gene>
<dbReference type="PRINTS" id="PR00039">
    <property type="entry name" value="HTHLYSR"/>
</dbReference>
<dbReference type="InterPro" id="IPR036388">
    <property type="entry name" value="WH-like_DNA-bd_sf"/>
</dbReference>
<dbReference type="OrthoDB" id="570111at2"/>
<evidence type="ECO:0000256" key="4">
    <source>
        <dbReference type="ARBA" id="ARBA00023163"/>
    </source>
</evidence>
<accession>A0A0G9H8A4</accession>
<keyword evidence="4" id="KW-0804">Transcription</keyword>
<dbReference type="EMBL" id="CP017480">
    <property type="protein sequence ID" value="APG06236.1"/>
    <property type="molecule type" value="Genomic_DNA"/>
</dbReference>
<evidence type="ECO:0000256" key="2">
    <source>
        <dbReference type="ARBA" id="ARBA00023015"/>
    </source>
</evidence>
<proteinExistence type="inferred from homology"/>
<keyword evidence="3" id="KW-0238">DNA-binding</keyword>
<dbReference type="Proteomes" id="UP000182987">
    <property type="component" value="Chromosome"/>
</dbReference>
<dbReference type="PANTHER" id="PTHR30537:SF3">
    <property type="entry name" value="TRANSCRIPTIONAL REGULATORY PROTEIN"/>
    <property type="match status" value="1"/>
</dbReference>
<dbReference type="SUPFAM" id="SSF46785">
    <property type="entry name" value="Winged helix' DNA-binding domain"/>
    <property type="match status" value="1"/>
</dbReference>
<dbReference type="InterPro" id="IPR036390">
    <property type="entry name" value="WH_DNA-bd_sf"/>
</dbReference>
<keyword evidence="2" id="KW-0805">Transcription regulation</keyword>
<dbReference type="RefSeq" id="WP_046968753.1">
    <property type="nucleotide sequence ID" value="NZ_CP017480.1"/>
</dbReference>
<dbReference type="Pfam" id="PF03466">
    <property type="entry name" value="LysR_substrate"/>
    <property type="match status" value="1"/>
</dbReference>
<dbReference type="Gene3D" id="3.40.190.290">
    <property type="match status" value="1"/>
</dbReference>
<dbReference type="GO" id="GO:0006351">
    <property type="term" value="P:DNA-templated transcription"/>
    <property type="evidence" value="ECO:0007669"/>
    <property type="project" value="TreeGrafter"/>
</dbReference>
<dbReference type="InterPro" id="IPR000847">
    <property type="entry name" value="LysR_HTH_N"/>
</dbReference>
<organism evidence="5 6">
    <name type="scientific">Luteibacter rhizovicinus DSM 16549</name>
    <dbReference type="NCBI Taxonomy" id="1440763"/>
    <lineage>
        <taxon>Bacteria</taxon>
        <taxon>Pseudomonadati</taxon>
        <taxon>Pseudomonadota</taxon>
        <taxon>Gammaproteobacteria</taxon>
        <taxon>Lysobacterales</taxon>
        <taxon>Rhodanobacteraceae</taxon>
        <taxon>Luteibacter</taxon>
    </lineage>
</organism>
<dbReference type="KEGG" id="lrz:BJI69_21560"/>
<dbReference type="PANTHER" id="PTHR30537">
    <property type="entry name" value="HTH-TYPE TRANSCRIPTIONAL REGULATOR"/>
    <property type="match status" value="1"/>
</dbReference>
<dbReference type="Pfam" id="PF00126">
    <property type="entry name" value="HTH_1"/>
    <property type="match status" value="1"/>
</dbReference>
<dbReference type="GO" id="GO:0043565">
    <property type="term" value="F:sequence-specific DNA binding"/>
    <property type="evidence" value="ECO:0007669"/>
    <property type="project" value="TreeGrafter"/>
</dbReference>
<evidence type="ECO:0000256" key="3">
    <source>
        <dbReference type="ARBA" id="ARBA00023125"/>
    </source>
</evidence>
<dbReference type="PROSITE" id="PS50931">
    <property type="entry name" value="HTH_LYSR"/>
    <property type="match status" value="1"/>
</dbReference>
<comment type="similarity">
    <text evidence="1">Belongs to the LysR transcriptional regulatory family.</text>
</comment>
<dbReference type="InterPro" id="IPR005119">
    <property type="entry name" value="LysR_subst-bd"/>
</dbReference>
<keyword evidence="6" id="KW-1185">Reference proteome</keyword>
<evidence type="ECO:0000313" key="6">
    <source>
        <dbReference type="Proteomes" id="UP000182987"/>
    </source>
</evidence>
<evidence type="ECO:0000256" key="1">
    <source>
        <dbReference type="ARBA" id="ARBA00009437"/>
    </source>
</evidence>
<dbReference type="SUPFAM" id="SSF53850">
    <property type="entry name" value="Periplasmic binding protein-like II"/>
    <property type="match status" value="1"/>
</dbReference>
<reference evidence="6" key="1">
    <citation type="submission" date="2016-09" db="EMBL/GenBank/DDBJ databases">
        <authorList>
            <person name="Lysoe E."/>
        </authorList>
    </citation>
    <scope>NUCLEOTIDE SEQUENCE [LARGE SCALE GENOMIC DNA]</scope>
    <source>
        <strain evidence="6">LJ96T</strain>
    </source>
</reference>
<dbReference type="InterPro" id="IPR058163">
    <property type="entry name" value="LysR-type_TF_proteobact-type"/>
</dbReference>
<name>A0A0G9H8A4_9GAMM</name>